<dbReference type="EMBL" id="CP028858">
    <property type="protein sequence ID" value="AWB27775.1"/>
    <property type="molecule type" value="Genomic_DNA"/>
</dbReference>
<dbReference type="GO" id="GO:0005737">
    <property type="term" value="C:cytoplasm"/>
    <property type="evidence" value="ECO:0007669"/>
    <property type="project" value="UniProtKB-UniRule"/>
</dbReference>
<dbReference type="InterPro" id="IPR013155">
    <property type="entry name" value="M/V/L/I-tRNA-synth_anticd-bd"/>
</dbReference>
<proteinExistence type="inferred from homology"/>
<dbReference type="GO" id="GO:0002161">
    <property type="term" value="F:aminoacyl-tRNA deacylase activity"/>
    <property type="evidence" value="ECO:0007669"/>
    <property type="project" value="InterPro"/>
</dbReference>
<evidence type="ECO:0000256" key="2">
    <source>
        <dbReference type="ARBA" id="ARBA00013164"/>
    </source>
</evidence>
<dbReference type="NCBIfam" id="TIGR00396">
    <property type="entry name" value="leuS_bact"/>
    <property type="match status" value="1"/>
</dbReference>
<dbReference type="PRINTS" id="PR00985">
    <property type="entry name" value="TRNASYNTHLEU"/>
</dbReference>
<evidence type="ECO:0000256" key="9">
    <source>
        <dbReference type="NCBIfam" id="TIGR00396"/>
    </source>
</evidence>
<evidence type="ECO:0000256" key="10">
    <source>
        <dbReference type="RuleBase" id="RU363035"/>
    </source>
</evidence>
<comment type="similarity">
    <text evidence="1 10">Belongs to the class-I aminoacyl-tRNA synthetase family.</text>
</comment>
<dbReference type="Pfam" id="PF00133">
    <property type="entry name" value="tRNA-synt_1"/>
    <property type="match status" value="2"/>
</dbReference>
<evidence type="ECO:0000256" key="4">
    <source>
        <dbReference type="ARBA" id="ARBA00022741"/>
    </source>
</evidence>
<comment type="catalytic activity">
    <reaction evidence="8">
        <text>tRNA(Leu) + L-leucine + ATP = L-leucyl-tRNA(Leu) + AMP + diphosphate</text>
        <dbReference type="Rhea" id="RHEA:11688"/>
        <dbReference type="Rhea" id="RHEA-COMP:9613"/>
        <dbReference type="Rhea" id="RHEA-COMP:9622"/>
        <dbReference type="ChEBI" id="CHEBI:30616"/>
        <dbReference type="ChEBI" id="CHEBI:33019"/>
        <dbReference type="ChEBI" id="CHEBI:57427"/>
        <dbReference type="ChEBI" id="CHEBI:78442"/>
        <dbReference type="ChEBI" id="CHEBI:78494"/>
        <dbReference type="ChEBI" id="CHEBI:456215"/>
        <dbReference type="EC" id="6.1.1.4"/>
    </reaction>
</comment>
<dbReference type="EC" id="6.1.1.4" evidence="2 9"/>
<dbReference type="InterPro" id="IPR001412">
    <property type="entry name" value="aa-tRNA-synth_I_CS"/>
</dbReference>
<dbReference type="GO" id="GO:0004823">
    <property type="term" value="F:leucine-tRNA ligase activity"/>
    <property type="evidence" value="ECO:0007669"/>
    <property type="project" value="UniProtKB-UniRule"/>
</dbReference>
<dbReference type="AlphaFoldDB" id="A0A2R4X1X0"/>
<dbReference type="GO" id="GO:0005524">
    <property type="term" value="F:ATP binding"/>
    <property type="evidence" value="ECO:0007669"/>
    <property type="project" value="UniProtKB-KW"/>
</dbReference>
<evidence type="ECO:0000313" key="15">
    <source>
        <dbReference type="Proteomes" id="UP000244727"/>
    </source>
</evidence>
<dbReference type="Pfam" id="PF13603">
    <property type="entry name" value="tRNA-synt_1_2"/>
    <property type="match status" value="1"/>
</dbReference>
<dbReference type="Gene3D" id="1.10.730.10">
    <property type="entry name" value="Isoleucyl-tRNA Synthetase, Domain 1"/>
    <property type="match status" value="1"/>
</dbReference>
<accession>A0A2R4X1X0</accession>
<dbReference type="Gene3D" id="3.40.50.620">
    <property type="entry name" value="HUPs"/>
    <property type="match status" value="2"/>
</dbReference>
<evidence type="ECO:0000256" key="6">
    <source>
        <dbReference type="ARBA" id="ARBA00022917"/>
    </source>
</evidence>
<dbReference type="InterPro" id="IPR002300">
    <property type="entry name" value="aa-tRNA-synth_Ia"/>
</dbReference>
<dbReference type="GO" id="GO:0006429">
    <property type="term" value="P:leucyl-tRNA aminoacylation"/>
    <property type="evidence" value="ECO:0007669"/>
    <property type="project" value="UniProtKB-UniRule"/>
</dbReference>
<dbReference type="Gene3D" id="1.10.10.720">
    <property type="entry name" value="leucyl-tRNA synthetase"/>
    <property type="match status" value="1"/>
</dbReference>
<evidence type="ECO:0000256" key="8">
    <source>
        <dbReference type="ARBA" id="ARBA00047469"/>
    </source>
</evidence>
<feature type="domain" description="Methionyl/Valyl/Leucyl/Isoleucyl-tRNA synthetase anticodon-binding" evidence="12">
    <location>
        <begin position="650"/>
        <end position="757"/>
    </location>
</feature>
<evidence type="ECO:0000256" key="3">
    <source>
        <dbReference type="ARBA" id="ARBA00022598"/>
    </source>
</evidence>
<dbReference type="InterPro" id="IPR009008">
    <property type="entry name" value="Val/Leu/Ile-tRNA-synth_edit"/>
</dbReference>
<dbReference type="Gene3D" id="3.30.2320.20">
    <property type="entry name" value="Class I aminoacyl-tRNA synthetases (RS)"/>
    <property type="match status" value="1"/>
</dbReference>
<dbReference type="PANTHER" id="PTHR43740:SF2">
    <property type="entry name" value="LEUCINE--TRNA LIGASE, MITOCHONDRIAL"/>
    <property type="match status" value="1"/>
</dbReference>
<dbReference type="Proteomes" id="UP000244727">
    <property type="component" value="Chromosome"/>
</dbReference>
<dbReference type="GeneID" id="36512573"/>
<dbReference type="SUPFAM" id="SSF52374">
    <property type="entry name" value="Nucleotidylyl transferase"/>
    <property type="match status" value="1"/>
</dbReference>
<dbReference type="InterPro" id="IPR014729">
    <property type="entry name" value="Rossmann-like_a/b/a_fold"/>
</dbReference>
<evidence type="ECO:0000256" key="1">
    <source>
        <dbReference type="ARBA" id="ARBA00005594"/>
    </source>
</evidence>
<dbReference type="RefSeq" id="WP_108382449.1">
    <property type="nucleotide sequence ID" value="NZ_CP028858.1"/>
</dbReference>
<dbReference type="PROSITE" id="PS00178">
    <property type="entry name" value="AA_TRNA_LIGASE_I"/>
    <property type="match status" value="1"/>
</dbReference>
<name>A0A2R4X1X0_9EURY</name>
<keyword evidence="3 10" id="KW-0436">Ligase</keyword>
<dbReference type="FunFam" id="1.10.730.10:FF:000002">
    <property type="entry name" value="Leucine--tRNA ligase"/>
    <property type="match status" value="1"/>
</dbReference>
<dbReference type="InterPro" id="IPR009080">
    <property type="entry name" value="tRNAsynth_Ia_anticodon-bd"/>
</dbReference>
<keyword evidence="5 10" id="KW-0067">ATP-binding</keyword>
<feature type="domain" description="Aminoacyl-tRNA synthetase class Ia" evidence="11">
    <location>
        <begin position="20"/>
        <end position="217"/>
    </location>
</feature>
<evidence type="ECO:0000259" key="13">
    <source>
        <dbReference type="Pfam" id="PF13603"/>
    </source>
</evidence>
<keyword evidence="7 10" id="KW-0030">Aminoacyl-tRNA synthetase</keyword>
<protein>
    <recommendedName>
        <fullName evidence="2 9">Leucine--tRNA ligase</fullName>
        <ecNumber evidence="2 9">6.1.1.4</ecNumber>
    </recommendedName>
</protein>
<dbReference type="PANTHER" id="PTHR43740">
    <property type="entry name" value="LEUCYL-TRNA SYNTHETASE"/>
    <property type="match status" value="1"/>
</dbReference>
<feature type="domain" description="Leucyl-tRNA synthetase editing" evidence="13">
    <location>
        <begin position="231"/>
        <end position="399"/>
    </location>
</feature>
<evidence type="ECO:0000313" key="14">
    <source>
        <dbReference type="EMBL" id="AWB27775.1"/>
    </source>
</evidence>
<keyword evidence="15" id="KW-1185">Reference proteome</keyword>
<gene>
    <name evidence="14" type="ORF">HARCEL1_08660</name>
</gene>
<dbReference type="InterPro" id="IPR002302">
    <property type="entry name" value="Leu-tRNA-ligase"/>
</dbReference>
<sequence length="879" mass="96805">MERSDTYDHDSVAEYWQWAWDREDVYACPDPSDPVYVLGMFPYPSGRLHMGHVRNYAITDATARFERMRGRDVVHPMGWDAFGLPAENAARERGTDPASWTDACIQRMREEMTTLGFGFDWDRELRTADPDYYRWNQWLFRQFHEAGLVEYEGAPVNWCPECETVLADAQVVGGSAVDPEGGSGTCWRCSTPVRTRTLDQWFLRITEYADDLLGGLDDLDGWADGVRAAQREWIGHREGTRVAFPVREGPTESVAVFTRRLDTIAGATYVAVSPDHDLAQALAERDDELAAAIADLAPGAGPEAGVATPATVENPVTGAELPVYVAAYVLGDVGTGAVMGVPAHDSQAHAFAAAHDCPIEVVVEPEDADDVDRPFTDPGVVQAPASVAGLDSATASDHLLDATPAAEAADRYRLRDWLISRQRYWGTPIPVVHCPDCGPVPVPESELPVELPDYVETTGNPLDAADEWRETTCPDCGGPAERETDTMDTFVDSSWYFLRYCSPAYDEGPFDPDAVAECLPVDVYVGGTEHAVLHLLYLRFFAHAMADLDLLDDAEPIERLVAQGTVLSGGEKMAETAGNAIAPHEYGPETTRIAVLEAAHPRRDFEWSAVDVGDAYDLVQQVYTLVYAYRDGLATADRSGRTEAGLDRTIDRVIAATTDAIERYRFHDAVGEIRRLADRLARYRDRGDPDDTTYRRGLTVLVRVVSTVAPYLAEECWNLLRADGLVAAADWPTPEADIAAYSRERSLIERTRADVRDIVETAAIDDPETVAITVAPGWAVDLHRAVRDAASPALDDLVARLDDPPVDRGTIEVVASDLLDRQRRLGPVFDADRERVVLDRAAWLLADEFDARVEVRAADEAPREQALAARPGRPAIRID</sequence>
<keyword evidence="6 10" id="KW-0648">Protein biosynthesis</keyword>
<evidence type="ECO:0000259" key="12">
    <source>
        <dbReference type="Pfam" id="PF08264"/>
    </source>
</evidence>
<organism evidence="14 15">
    <name type="scientific">Halococcoides cellulosivorans</name>
    <dbReference type="NCBI Taxonomy" id="1679096"/>
    <lineage>
        <taxon>Archaea</taxon>
        <taxon>Methanobacteriati</taxon>
        <taxon>Methanobacteriota</taxon>
        <taxon>Stenosarchaea group</taxon>
        <taxon>Halobacteria</taxon>
        <taxon>Halobacteriales</taxon>
        <taxon>Haloarculaceae</taxon>
        <taxon>Halococcoides</taxon>
    </lineage>
</organism>
<dbReference type="InterPro" id="IPR025709">
    <property type="entry name" value="Leu_tRNA-synth_edit"/>
</dbReference>
<dbReference type="SUPFAM" id="SSF47323">
    <property type="entry name" value="Anticodon-binding domain of a subclass of class I aminoacyl-tRNA synthetases"/>
    <property type="match status" value="1"/>
</dbReference>
<dbReference type="Gene3D" id="3.90.740.10">
    <property type="entry name" value="Valyl/Leucyl/Isoleucyl-tRNA synthetase, editing domain"/>
    <property type="match status" value="1"/>
</dbReference>
<keyword evidence="4 10" id="KW-0547">Nucleotide-binding</keyword>
<evidence type="ECO:0000259" key="11">
    <source>
        <dbReference type="Pfam" id="PF00133"/>
    </source>
</evidence>
<dbReference type="CDD" id="cd00812">
    <property type="entry name" value="LeuRS_core"/>
    <property type="match status" value="1"/>
</dbReference>
<feature type="domain" description="Aminoacyl-tRNA synthetase class Ia" evidence="11">
    <location>
        <begin position="415"/>
        <end position="607"/>
    </location>
</feature>
<dbReference type="SUPFAM" id="SSF50677">
    <property type="entry name" value="ValRS/IleRS/LeuRS editing domain"/>
    <property type="match status" value="1"/>
</dbReference>
<evidence type="ECO:0000256" key="7">
    <source>
        <dbReference type="ARBA" id="ARBA00023146"/>
    </source>
</evidence>
<dbReference type="Pfam" id="PF08264">
    <property type="entry name" value="Anticodon_1"/>
    <property type="match status" value="1"/>
</dbReference>
<reference evidence="14 15" key="1">
    <citation type="submission" date="2018-04" db="EMBL/GenBank/DDBJ databases">
        <title>Halococcoides cellulosivorans gen. nov., sp. nov., an extremely halophilic cellulose-utilizing haloarchaeon from hypersaline lakes.</title>
        <authorList>
            <person name="Sorokin D.Y."/>
            <person name="Toshchakov S.V."/>
            <person name="Samarov N.I."/>
            <person name="Korzhenkov A."/>
            <person name="Kublanov I.V."/>
        </authorList>
    </citation>
    <scope>NUCLEOTIDE SEQUENCE [LARGE SCALE GENOMIC DNA]</scope>
    <source>
        <strain evidence="14 15">HArcel1</strain>
    </source>
</reference>
<evidence type="ECO:0000256" key="5">
    <source>
        <dbReference type="ARBA" id="ARBA00022840"/>
    </source>
</evidence>
<dbReference type="KEGG" id="harc:HARCEL1_08660"/>